<dbReference type="EC" id="1.1.1.102" evidence="9"/>
<organism evidence="13 14">
    <name type="scientific">Mucor plumbeus</name>
    <dbReference type="NCBI Taxonomy" id="97098"/>
    <lineage>
        <taxon>Eukaryota</taxon>
        <taxon>Fungi</taxon>
        <taxon>Fungi incertae sedis</taxon>
        <taxon>Mucoromycota</taxon>
        <taxon>Mucoromycotina</taxon>
        <taxon>Mucoromycetes</taxon>
        <taxon>Mucorales</taxon>
        <taxon>Mucorineae</taxon>
        <taxon>Mucoraceae</taxon>
        <taxon>Mucor</taxon>
    </lineage>
</organism>
<evidence type="ECO:0000256" key="10">
    <source>
        <dbReference type="ARBA" id="ARBA00044737"/>
    </source>
</evidence>
<comment type="pathway">
    <text evidence="3">Sphingolipid metabolism.</text>
</comment>
<dbReference type="SUPFAM" id="SSF51735">
    <property type="entry name" value="NAD(P)-binding Rossmann-fold domains"/>
    <property type="match status" value="1"/>
</dbReference>
<evidence type="ECO:0000256" key="7">
    <source>
        <dbReference type="ARBA" id="ARBA00023002"/>
    </source>
</evidence>
<dbReference type="FunFam" id="3.40.50.720:FF:000468">
    <property type="entry name" value="Short-chain dehydrogenase, putative"/>
    <property type="match status" value="1"/>
</dbReference>
<feature type="chain" id="PRO_5034240681" description="3-dehydrosphinganine reductase" evidence="12">
    <location>
        <begin position="23"/>
        <end position="328"/>
    </location>
</feature>
<dbReference type="CDD" id="cd08939">
    <property type="entry name" value="KDSR-like_SDR_c"/>
    <property type="match status" value="1"/>
</dbReference>
<dbReference type="InterPro" id="IPR045022">
    <property type="entry name" value="KDSR-like"/>
</dbReference>
<name>A0A8H7QQM2_9FUNG</name>
<keyword evidence="5" id="KW-0521">NADP</keyword>
<comment type="caution">
    <text evidence="13">The sequence shown here is derived from an EMBL/GenBank/DDBJ whole genome shotgun (WGS) entry which is preliminary data.</text>
</comment>
<dbReference type="EMBL" id="JAEPRC010000456">
    <property type="protein sequence ID" value="KAG2196886.1"/>
    <property type="molecule type" value="Genomic_DNA"/>
</dbReference>
<comment type="pathway">
    <text evidence="2">Lipid metabolism; sphingolipid metabolism.</text>
</comment>
<evidence type="ECO:0000256" key="11">
    <source>
        <dbReference type="ARBA" id="ARBA00048930"/>
    </source>
</evidence>
<dbReference type="GO" id="GO:0030148">
    <property type="term" value="P:sphingolipid biosynthetic process"/>
    <property type="evidence" value="ECO:0007669"/>
    <property type="project" value="InterPro"/>
</dbReference>
<evidence type="ECO:0000256" key="1">
    <source>
        <dbReference type="ARBA" id="ARBA00004240"/>
    </source>
</evidence>
<evidence type="ECO:0000313" key="13">
    <source>
        <dbReference type="EMBL" id="KAG2196886.1"/>
    </source>
</evidence>
<evidence type="ECO:0000256" key="12">
    <source>
        <dbReference type="SAM" id="SignalP"/>
    </source>
</evidence>
<comment type="subcellular location">
    <subcellularLocation>
        <location evidence="1">Endoplasmic reticulum</location>
    </subcellularLocation>
</comment>
<dbReference type="GO" id="GO:0005789">
    <property type="term" value="C:endoplasmic reticulum membrane"/>
    <property type="evidence" value="ECO:0007669"/>
    <property type="project" value="TreeGrafter"/>
</dbReference>
<dbReference type="Proteomes" id="UP000650833">
    <property type="component" value="Unassembled WGS sequence"/>
</dbReference>
<sequence>MSFPSWASVIIALAAATTLAIAGDYIYSKLTRVPFKASGKHCFITGGSTGLGKSLAIQLAKEGADVCIIARRVSELETAAEEIKLNCLNENQKVIYISADVTNQKDVIRAFDEAKVKMGRNPDFVCACAGASYPKFFLDHTMEDFEQLTTLNYLGQAYVAHQAAQRMRDSNIKDGKIVFVSSMLGMLSFAGYSTYSPTKYAIRGLADTLRNELKRYNIGVHIFFPGGIESPGFEKENLTKPEITKTIEGANEPQTSAQCAHSLMKGLHQGQYMIVTDAISEILRCVVRGVSPTNNLVLDYILATIGQPIGSGYSLYMDYVVKTANYDK</sequence>
<keyword evidence="8" id="KW-0443">Lipid metabolism</keyword>
<dbReference type="GO" id="GO:0006666">
    <property type="term" value="P:3-keto-sphinganine metabolic process"/>
    <property type="evidence" value="ECO:0007669"/>
    <property type="project" value="InterPro"/>
</dbReference>
<keyword evidence="12" id="KW-0732">Signal</keyword>
<keyword evidence="6" id="KW-0746">Sphingolipid metabolism</keyword>
<dbReference type="InterPro" id="IPR036291">
    <property type="entry name" value="NAD(P)-bd_dom_sf"/>
</dbReference>
<evidence type="ECO:0000256" key="3">
    <source>
        <dbReference type="ARBA" id="ARBA00004991"/>
    </source>
</evidence>
<gene>
    <name evidence="13" type="ORF">INT46_006065</name>
</gene>
<dbReference type="Gene3D" id="3.40.50.720">
    <property type="entry name" value="NAD(P)-binding Rossmann-like Domain"/>
    <property type="match status" value="1"/>
</dbReference>
<comment type="catalytic activity">
    <reaction evidence="11">
        <text>sphinganine + NADP(+) = 3-oxosphinganine + NADPH + H(+)</text>
        <dbReference type="Rhea" id="RHEA:22640"/>
        <dbReference type="ChEBI" id="CHEBI:15378"/>
        <dbReference type="ChEBI" id="CHEBI:57783"/>
        <dbReference type="ChEBI" id="CHEBI:57817"/>
        <dbReference type="ChEBI" id="CHEBI:58299"/>
        <dbReference type="ChEBI" id="CHEBI:58349"/>
        <dbReference type="EC" id="1.1.1.102"/>
    </reaction>
    <physiologicalReaction direction="right-to-left" evidence="11">
        <dbReference type="Rhea" id="RHEA:22642"/>
    </physiologicalReaction>
</comment>
<evidence type="ECO:0000256" key="2">
    <source>
        <dbReference type="ARBA" id="ARBA00004760"/>
    </source>
</evidence>
<accession>A0A8H7QQM2</accession>
<dbReference type="InterPro" id="IPR002347">
    <property type="entry name" value="SDR_fam"/>
</dbReference>
<evidence type="ECO:0000256" key="8">
    <source>
        <dbReference type="ARBA" id="ARBA00023098"/>
    </source>
</evidence>
<protein>
    <recommendedName>
        <fullName evidence="9">3-dehydrosphinganine reductase</fullName>
        <ecNumber evidence="9">1.1.1.102</ecNumber>
    </recommendedName>
</protein>
<dbReference type="PANTHER" id="PTHR43550">
    <property type="entry name" value="3-KETODIHYDROSPHINGOSINE REDUCTASE"/>
    <property type="match status" value="1"/>
</dbReference>
<evidence type="ECO:0000256" key="4">
    <source>
        <dbReference type="ARBA" id="ARBA00022824"/>
    </source>
</evidence>
<evidence type="ECO:0000256" key="5">
    <source>
        <dbReference type="ARBA" id="ARBA00022857"/>
    </source>
</evidence>
<feature type="signal peptide" evidence="12">
    <location>
        <begin position="1"/>
        <end position="22"/>
    </location>
</feature>
<dbReference type="PRINTS" id="PR00081">
    <property type="entry name" value="GDHRDH"/>
</dbReference>
<evidence type="ECO:0000313" key="14">
    <source>
        <dbReference type="Proteomes" id="UP000650833"/>
    </source>
</evidence>
<dbReference type="GO" id="GO:0047560">
    <property type="term" value="F:3-dehydrosphinganine reductase activity"/>
    <property type="evidence" value="ECO:0007669"/>
    <property type="project" value="UniProtKB-EC"/>
</dbReference>
<dbReference type="PANTHER" id="PTHR43550:SF3">
    <property type="entry name" value="3-KETODIHYDROSPHINGOSINE REDUCTASE"/>
    <property type="match status" value="1"/>
</dbReference>
<keyword evidence="14" id="KW-1185">Reference proteome</keyword>
<comment type="function">
    <text evidence="10">Catalyzes the reduction of 3'-oxosphinganine (3-ketodihydrosphingosine/KDS) to sphinganine (dihydrosphingosine/DHS), the second step of de novo sphingolipid biosynthesis.</text>
</comment>
<evidence type="ECO:0000256" key="6">
    <source>
        <dbReference type="ARBA" id="ARBA00022919"/>
    </source>
</evidence>
<proteinExistence type="predicted"/>
<dbReference type="Pfam" id="PF00106">
    <property type="entry name" value="adh_short"/>
    <property type="match status" value="1"/>
</dbReference>
<keyword evidence="7" id="KW-0560">Oxidoreductase</keyword>
<dbReference type="OrthoDB" id="10267115at2759"/>
<reference evidence="13" key="1">
    <citation type="submission" date="2020-12" db="EMBL/GenBank/DDBJ databases">
        <title>Metabolic potential, ecology and presence of endohyphal bacteria is reflected in genomic diversity of Mucoromycotina.</title>
        <authorList>
            <person name="Muszewska A."/>
            <person name="Okrasinska A."/>
            <person name="Steczkiewicz K."/>
            <person name="Drgas O."/>
            <person name="Orlowska M."/>
            <person name="Perlinska-Lenart U."/>
            <person name="Aleksandrzak-Piekarczyk T."/>
            <person name="Szatraj K."/>
            <person name="Zielenkiewicz U."/>
            <person name="Pilsyk S."/>
            <person name="Malc E."/>
            <person name="Mieczkowski P."/>
            <person name="Kruszewska J.S."/>
            <person name="Biernat P."/>
            <person name="Pawlowska J."/>
        </authorList>
    </citation>
    <scope>NUCLEOTIDE SEQUENCE</scope>
    <source>
        <strain evidence="13">CBS 226.32</strain>
    </source>
</reference>
<evidence type="ECO:0000256" key="9">
    <source>
        <dbReference type="ARBA" id="ARBA00026112"/>
    </source>
</evidence>
<keyword evidence="4" id="KW-0256">Endoplasmic reticulum</keyword>
<dbReference type="AlphaFoldDB" id="A0A8H7QQM2"/>